<name>A0A6J1VW86_9SAUR</name>
<evidence type="ECO:0000256" key="3">
    <source>
        <dbReference type="ARBA" id="ARBA00023157"/>
    </source>
</evidence>
<gene>
    <name evidence="8" type="primary">LOC113429052</name>
</gene>
<dbReference type="SUPFAM" id="SSF57196">
    <property type="entry name" value="EGF/Laminin"/>
    <property type="match status" value="2"/>
</dbReference>
<protein>
    <submittedName>
        <fullName evidence="8">Cryptic protein-like</fullName>
    </submittedName>
</protein>
<evidence type="ECO:0000259" key="6">
    <source>
        <dbReference type="PROSITE" id="PS00022"/>
    </source>
</evidence>
<proteinExistence type="inferred from homology"/>
<evidence type="ECO:0000313" key="8">
    <source>
        <dbReference type="RefSeq" id="XP_026547352.1"/>
    </source>
</evidence>
<dbReference type="Pfam" id="PF09443">
    <property type="entry name" value="CFC"/>
    <property type="match status" value="1"/>
</dbReference>
<dbReference type="PROSITE" id="PS00022">
    <property type="entry name" value="EGF_1"/>
    <property type="match status" value="1"/>
</dbReference>
<dbReference type="GeneID" id="113429052"/>
<feature type="signal peptide" evidence="5">
    <location>
        <begin position="1"/>
        <end position="25"/>
    </location>
</feature>
<dbReference type="RefSeq" id="XP_026547352.1">
    <property type="nucleotide sequence ID" value="XM_026691567.1"/>
</dbReference>
<keyword evidence="7" id="KW-1185">Reference proteome</keyword>
<accession>A0A6J1VW86</accession>
<evidence type="ECO:0000256" key="2">
    <source>
        <dbReference type="ARBA" id="ARBA00022536"/>
    </source>
</evidence>
<dbReference type="GO" id="GO:0007165">
    <property type="term" value="P:signal transduction"/>
    <property type="evidence" value="ECO:0007669"/>
    <property type="project" value="UniProtKB-ARBA"/>
</dbReference>
<dbReference type="Gene3D" id="2.10.25.10">
    <property type="entry name" value="Laminin"/>
    <property type="match status" value="1"/>
</dbReference>
<evidence type="ECO:0000256" key="1">
    <source>
        <dbReference type="ARBA" id="ARBA00007384"/>
    </source>
</evidence>
<evidence type="ECO:0000313" key="7">
    <source>
        <dbReference type="Proteomes" id="UP000504612"/>
    </source>
</evidence>
<dbReference type="AlphaFoldDB" id="A0A6J1VW86"/>
<organism evidence="7 8">
    <name type="scientific">Notechis scutatus</name>
    <name type="common">mainland tiger snake</name>
    <dbReference type="NCBI Taxonomy" id="8663"/>
    <lineage>
        <taxon>Eukaryota</taxon>
        <taxon>Metazoa</taxon>
        <taxon>Chordata</taxon>
        <taxon>Craniata</taxon>
        <taxon>Vertebrata</taxon>
        <taxon>Euteleostomi</taxon>
        <taxon>Lepidosauria</taxon>
        <taxon>Squamata</taxon>
        <taxon>Bifurcata</taxon>
        <taxon>Unidentata</taxon>
        <taxon>Episquamata</taxon>
        <taxon>Toxicofera</taxon>
        <taxon>Serpentes</taxon>
        <taxon>Colubroidea</taxon>
        <taxon>Elapidae</taxon>
        <taxon>Hydrophiinae</taxon>
        <taxon>Notechis</taxon>
    </lineage>
</organism>
<feature type="domain" description="EGF-like" evidence="6">
    <location>
        <begin position="95"/>
        <end position="106"/>
    </location>
</feature>
<dbReference type="InterPro" id="IPR019011">
    <property type="entry name" value="Cryptic/Cripto_CFC-dom"/>
</dbReference>
<evidence type="ECO:0000256" key="5">
    <source>
        <dbReference type="SAM" id="SignalP"/>
    </source>
</evidence>
<keyword evidence="3" id="KW-1015">Disulfide bond</keyword>
<dbReference type="InterPro" id="IPR000742">
    <property type="entry name" value="EGF"/>
</dbReference>
<feature type="chain" id="PRO_5026863752" evidence="5">
    <location>
        <begin position="26"/>
        <end position="155"/>
    </location>
</feature>
<dbReference type="KEGG" id="nss:113429052"/>
<keyword evidence="5" id="KW-0732">Signal</keyword>
<evidence type="ECO:0000256" key="4">
    <source>
        <dbReference type="ARBA" id="ARBA00023180"/>
    </source>
</evidence>
<keyword evidence="2" id="KW-0245">EGF-like domain</keyword>
<keyword evidence="4" id="KW-0325">Glycoprotein</keyword>
<sequence>MQTLRSFHFIFLMTMTVYVIQMTYACEGEDCDNGAPSLENRNHALKTLNVLNQLNSEKRRNNPSNVIPFIGITDTSKLSKHCCKNGGTCFLGTFCICPKHFSGRYCEYDTRIRSCGSLGHGEWSQEECQLCRCIYGTIECLPNVHKQGCESAVSR</sequence>
<dbReference type="FunFam" id="2.10.25.10:FF:000421">
    <property type="entry name" value="Teratocarcinoma-derived growth factor"/>
    <property type="match status" value="1"/>
</dbReference>
<comment type="similarity">
    <text evidence="1">Belongs to the EGF-CFC (Cripto-1/FRL1/Cryptic) family.</text>
</comment>
<dbReference type="Proteomes" id="UP000504612">
    <property type="component" value="Unplaced"/>
</dbReference>
<dbReference type="PROSITE" id="PS51257">
    <property type="entry name" value="PROKAR_LIPOPROTEIN"/>
    <property type="match status" value="1"/>
</dbReference>
<reference evidence="8" key="1">
    <citation type="submission" date="2025-08" db="UniProtKB">
        <authorList>
            <consortium name="RefSeq"/>
        </authorList>
    </citation>
    <scope>IDENTIFICATION</scope>
</reference>